<sequence length="43" mass="4888">MPMMVPQFLVIVCLFVLICLFLFCSGLLMRDMSGFGLILSKLF</sequence>
<gene>
    <name evidence="1" type="primary">ATP8</name>
</gene>
<dbReference type="EMBL" id="AP014562">
    <property type="protein sequence ID" value="BAV25063.1"/>
    <property type="molecule type" value="Genomic_DNA"/>
</dbReference>
<geneLocation type="mitochondrion" evidence="1"/>
<name>A0A1B4WR93_9BIVA</name>
<evidence type="ECO:0000313" key="1">
    <source>
        <dbReference type="EMBL" id="BAV25063.1"/>
    </source>
</evidence>
<proteinExistence type="predicted"/>
<keyword evidence="1" id="KW-0496">Mitochondrion</keyword>
<organism evidence="1">
    <name type="scientific">Bathymodiolus septemdierum</name>
    <dbReference type="NCBI Taxonomy" id="220392"/>
    <lineage>
        <taxon>Eukaryota</taxon>
        <taxon>Metazoa</taxon>
        <taxon>Spiralia</taxon>
        <taxon>Lophotrochozoa</taxon>
        <taxon>Mollusca</taxon>
        <taxon>Bivalvia</taxon>
        <taxon>Autobranchia</taxon>
        <taxon>Pteriomorphia</taxon>
        <taxon>Mytilida</taxon>
        <taxon>Mytiloidea</taxon>
        <taxon>Mytilidae</taxon>
        <taxon>Bathymodiolinae</taxon>
        <taxon>Bathymodiolus</taxon>
    </lineage>
</organism>
<reference evidence="1" key="1">
    <citation type="journal article" date="2017" name="Mar. Genomics">
        <title>Updated mitochondrial phylogeny of Pteriomorph and Heterodont Bivalvia, including deep-sea chemosymbiotic Bathymodiolus mussels, vesicomyid clams and the thyasirid clam Conchocele cf. bisecta.</title>
        <authorList>
            <person name="Ozawa G."/>
            <person name="Shimamura S."/>
            <person name="Takaki Y."/>
            <person name="Yokobori S."/>
            <person name="Ohara Y."/>
            <person name="Takishita K."/>
            <person name="Maruyama T."/>
            <person name="Fujikura K."/>
            <person name="Yoshida T."/>
        </authorList>
    </citation>
    <scope>NUCLEOTIDE SEQUENCE</scope>
</reference>
<dbReference type="AlphaFoldDB" id="A0A1B4WR93"/>
<accession>A0A1B4WR93</accession>
<protein>
    <submittedName>
        <fullName evidence="1">ATP synthase Fo subunit 8</fullName>
    </submittedName>
</protein>